<organism evidence="1 2">
    <name type="scientific">Fibrobacter intestinalis</name>
    <dbReference type="NCBI Taxonomy" id="28122"/>
    <lineage>
        <taxon>Bacteria</taxon>
        <taxon>Pseudomonadati</taxon>
        <taxon>Fibrobacterota</taxon>
        <taxon>Fibrobacteria</taxon>
        <taxon>Fibrobacterales</taxon>
        <taxon>Fibrobacteraceae</taxon>
        <taxon>Fibrobacter</taxon>
    </lineage>
</organism>
<proteinExistence type="predicted"/>
<evidence type="ECO:0000313" key="2">
    <source>
        <dbReference type="Proteomes" id="UP000184275"/>
    </source>
</evidence>
<gene>
    <name evidence="1" type="ORF">SAMN05720469_10954</name>
</gene>
<dbReference type="AlphaFoldDB" id="A0A1M6TAW8"/>
<keyword evidence="2" id="KW-1185">Reference proteome</keyword>
<accession>A0A1M6TAW8</accession>
<dbReference type="Proteomes" id="UP000184275">
    <property type="component" value="Unassembled WGS sequence"/>
</dbReference>
<reference evidence="2" key="1">
    <citation type="submission" date="2016-11" db="EMBL/GenBank/DDBJ databases">
        <authorList>
            <person name="Varghese N."/>
            <person name="Submissions S."/>
        </authorList>
    </citation>
    <scope>NUCLEOTIDE SEQUENCE [LARGE SCALE GENOMIC DNA]</scope>
    <source>
        <strain evidence="2">UWOS</strain>
    </source>
</reference>
<sequence length="110" mass="12225">MHEIPSNADSANVIFLFAKTHGNKKCKALRIAGFLFENSWKEVRGTFKNSFQKIGCDALRCGGILHFLLPTSLFQLLTFHAKGMRRVAPKPVRSTDSCKAGTPHGLKYFG</sequence>
<evidence type="ECO:0000313" key="1">
    <source>
        <dbReference type="EMBL" id="SHK54143.1"/>
    </source>
</evidence>
<dbReference type="EMBL" id="FRAW01000009">
    <property type="protein sequence ID" value="SHK54143.1"/>
    <property type="molecule type" value="Genomic_DNA"/>
</dbReference>
<protein>
    <submittedName>
        <fullName evidence="1">Uncharacterized protein</fullName>
    </submittedName>
</protein>
<name>A0A1M6TAW8_9BACT</name>